<dbReference type="Pfam" id="PF02114">
    <property type="entry name" value="Phosducin"/>
    <property type="match status" value="1"/>
</dbReference>
<evidence type="ECO:0000256" key="1">
    <source>
        <dbReference type="ARBA" id="ARBA00009686"/>
    </source>
</evidence>
<name>A0A7K6SI88_CALNI</name>
<dbReference type="PANTHER" id="PTHR45809:SF1">
    <property type="entry name" value="PHOSDUCIN-LIKE PROTEIN 2"/>
    <property type="match status" value="1"/>
</dbReference>
<sequence length="259" mass="30202">DPNEDTEWNDILRHFGILPPKEKTEDETEEMVLHSQKEAEGKHFGAQKVTNFCLLFVVKPYERMNLEELKEAEDDFDEADRKAIEMYRQQRLQEWKCLQRMQKYGELREISGEQYVKEVTNAPEDVWVIIHLYRSSIPMCLLVNEHLSLLARKFPEVKFLKAIVNSCIQNYYDRCLPTILVYKTGEIKGRFIGIAECGGIYLKVEELEWKLAEVGAIETDLEEKPQKSIMDIMTLSVQNISAHEDTNTKSSDVMKPHIT</sequence>
<evidence type="ECO:0000313" key="3">
    <source>
        <dbReference type="EMBL" id="NWW97956.1"/>
    </source>
</evidence>
<dbReference type="GO" id="GO:0005737">
    <property type="term" value="C:cytoplasm"/>
    <property type="evidence" value="ECO:0007669"/>
    <property type="project" value="TreeGrafter"/>
</dbReference>
<dbReference type="AlphaFoldDB" id="A0A7K6SI88"/>
<accession>A0A7K6SI88</accession>
<gene>
    <name evidence="3" type="primary">Pdcl2</name>
    <name evidence="3" type="ORF">CALNIC_R09629</name>
</gene>
<dbReference type="Proteomes" id="UP000546235">
    <property type="component" value="Unassembled WGS sequence"/>
</dbReference>
<evidence type="ECO:0000259" key="2">
    <source>
        <dbReference type="Pfam" id="PF02114"/>
    </source>
</evidence>
<organism evidence="3 4">
    <name type="scientific">Caloenas nicobarica</name>
    <name type="common">Nicobar pigeon</name>
    <dbReference type="NCBI Taxonomy" id="187106"/>
    <lineage>
        <taxon>Eukaryota</taxon>
        <taxon>Metazoa</taxon>
        <taxon>Chordata</taxon>
        <taxon>Craniata</taxon>
        <taxon>Vertebrata</taxon>
        <taxon>Euteleostomi</taxon>
        <taxon>Archelosauria</taxon>
        <taxon>Archosauria</taxon>
        <taxon>Dinosauria</taxon>
        <taxon>Saurischia</taxon>
        <taxon>Theropoda</taxon>
        <taxon>Coelurosauria</taxon>
        <taxon>Aves</taxon>
        <taxon>Neognathae</taxon>
        <taxon>Neoaves</taxon>
        <taxon>Columbimorphae</taxon>
        <taxon>Columbiformes</taxon>
        <taxon>Columbidae</taxon>
        <taxon>Caloenas</taxon>
    </lineage>
</organism>
<dbReference type="InterPro" id="IPR051498">
    <property type="entry name" value="Phosducin-like_chap/apop_reg"/>
</dbReference>
<dbReference type="InterPro" id="IPR024253">
    <property type="entry name" value="Phosducin_thioredoxin-like_dom"/>
</dbReference>
<dbReference type="InterPro" id="IPR036249">
    <property type="entry name" value="Thioredoxin-like_sf"/>
</dbReference>
<dbReference type="CDD" id="cd02988">
    <property type="entry name" value="Phd_like_VIAF"/>
    <property type="match status" value="1"/>
</dbReference>
<dbReference type="GO" id="GO:0006457">
    <property type="term" value="P:protein folding"/>
    <property type="evidence" value="ECO:0007669"/>
    <property type="project" value="TreeGrafter"/>
</dbReference>
<reference evidence="3 4" key="1">
    <citation type="submission" date="2019-09" db="EMBL/GenBank/DDBJ databases">
        <title>Bird 10,000 Genomes (B10K) Project - Family phase.</title>
        <authorList>
            <person name="Zhang G."/>
        </authorList>
    </citation>
    <scope>NUCLEOTIDE SEQUENCE [LARGE SCALE GENOMIC DNA]</scope>
    <source>
        <strain evidence="3">OUT-0007</strain>
        <tissue evidence="3">Blood</tissue>
    </source>
</reference>
<dbReference type="EMBL" id="VZSB01000328">
    <property type="protein sequence ID" value="NWW97956.1"/>
    <property type="molecule type" value="Genomic_DNA"/>
</dbReference>
<proteinExistence type="inferred from homology"/>
<feature type="non-terminal residue" evidence="3">
    <location>
        <position position="1"/>
    </location>
</feature>
<feature type="non-terminal residue" evidence="3">
    <location>
        <position position="259"/>
    </location>
</feature>
<feature type="domain" description="Phosducin" evidence="2">
    <location>
        <begin position="63"/>
        <end position="216"/>
    </location>
</feature>
<comment type="caution">
    <text evidence="3">The sequence shown here is derived from an EMBL/GenBank/DDBJ whole genome shotgun (WGS) entry which is preliminary data.</text>
</comment>
<protein>
    <submittedName>
        <fullName evidence="3">PDCL2 protein</fullName>
    </submittedName>
</protein>
<dbReference type="SUPFAM" id="SSF52833">
    <property type="entry name" value="Thioredoxin-like"/>
    <property type="match status" value="1"/>
</dbReference>
<keyword evidence="4" id="KW-1185">Reference proteome</keyword>
<evidence type="ECO:0000313" key="4">
    <source>
        <dbReference type="Proteomes" id="UP000546235"/>
    </source>
</evidence>
<dbReference type="PANTHER" id="PTHR45809">
    <property type="entry name" value="VIRAL IAP-ASSOCIATED FACTOR HOMOLOG"/>
    <property type="match status" value="1"/>
</dbReference>
<comment type="similarity">
    <text evidence="1">Belongs to the phosducin family.</text>
</comment>
<dbReference type="Gene3D" id="3.40.30.10">
    <property type="entry name" value="Glutaredoxin"/>
    <property type="match status" value="1"/>
</dbReference>